<gene>
    <name evidence="2" type="ORF">SAMN05421807_11046</name>
</gene>
<sequence>MICPNCEHETKEGKYCTNCGAHIYLEEAAVAEEGESQSDTTLNNGDFSSTVSTVGKHFASFFMHYLKSPHKARFATQQDIIPAIISIVLFALAVTISFYVVVTSQVGNYFLDIGFLDGFIIPFIQYLLLFAFIIILTFISTKLTAQHMTLQETVTKVGIYTIPFILIFLAGILLTWIRIPFFSVLIPISLLGPVIFIPSFILLESKEKEYGYDRVYVLIAFYFISFVVMSFLLQEMIGRLLGGLFGGLMGDFFQGY</sequence>
<evidence type="ECO:0000256" key="1">
    <source>
        <dbReference type="SAM" id="Phobius"/>
    </source>
</evidence>
<dbReference type="AlphaFoldDB" id="A0A1M5UMR2"/>
<feature type="transmembrane region" description="Helical" evidence="1">
    <location>
        <begin position="80"/>
        <end position="103"/>
    </location>
</feature>
<keyword evidence="1" id="KW-0472">Membrane</keyword>
<evidence type="ECO:0000313" key="3">
    <source>
        <dbReference type="Proteomes" id="UP000184079"/>
    </source>
</evidence>
<evidence type="ECO:0008006" key="4">
    <source>
        <dbReference type="Google" id="ProtNLM"/>
    </source>
</evidence>
<name>A0A1M5UMR2_9BACI</name>
<proteinExistence type="predicted"/>
<keyword evidence="1" id="KW-1133">Transmembrane helix</keyword>
<dbReference type="EMBL" id="FQXD01000010">
    <property type="protein sequence ID" value="SHH64295.1"/>
    <property type="molecule type" value="Genomic_DNA"/>
</dbReference>
<dbReference type="Proteomes" id="UP000184079">
    <property type="component" value="Unassembled WGS sequence"/>
</dbReference>
<feature type="transmembrane region" description="Helical" evidence="1">
    <location>
        <begin position="185"/>
        <end position="203"/>
    </location>
</feature>
<feature type="transmembrane region" description="Helical" evidence="1">
    <location>
        <begin position="123"/>
        <end position="145"/>
    </location>
</feature>
<accession>A0A1M5UMR2</accession>
<evidence type="ECO:0000313" key="2">
    <source>
        <dbReference type="EMBL" id="SHH64295.1"/>
    </source>
</evidence>
<keyword evidence="1" id="KW-0812">Transmembrane</keyword>
<organism evidence="2 3">
    <name type="scientific">Virgibacillus chiguensis</name>
    <dbReference type="NCBI Taxonomy" id="411959"/>
    <lineage>
        <taxon>Bacteria</taxon>
        <taxon>Bacillati</taxon>
        <taxon>Bacillota</taxon>
        <taxon>Bacilli</taxon>
        <taxon>Bacillales</taxon>
        <taxon>Bacillaceae</taxon>
        <taxon>Virgibacillus</taxon>
    </lineage>
</organism>
<dbReference type="RefSeq" id="WP_073009594.1">
    <property type="nucleotide sequence ID" value="NZ_FQXD01000010.1"/>
</dbReference>
<protein>
    <recommendedName>
        <fullName evidence="4">Zinc-ribbon domain-containing protein</fullName>
    </recommendedName>
</protein>
<keyword evidence="3" id="KW-1185">Reference proteome</keyword>
<feature type="transmembrane region" description="Helical" evidence="1">
    <location>
        <begin position="157"/>
        <end position="179"/>
    </location>
</feature>
<reference evidence="3" key="1">
    <citation type="submission" date="2016-11" db="EMBL/GenBank/DDBJ databases">
        <authorList>
            <person name="Varghese N."/>
            <person name="Submissions S."/>
        </authorList>
    </citation>
    <scope>NUCLEOTIDE SEQUENCE [LARGE SCALE GENOMIC DNA]</scope>
    <source>
        <strain evidence="3">CGMCC 1.6496</strain>
    </source>
</reference>
<feature type="transmembrane region" description="Helical" evidence="1">
    <location>
        <begin position="215"/>
        <end position="233"/>
    </location>
</feature>
<dbReference type="OrthoDB" id="2448863at2"/>